<comment type="similarity">
    <text evidence="2">Belongs to the zinc-containing alcohol dehydrogenase family.</text>
</comment>
<dbReference type="PANTHER" id="PTHR43161:SF9">
    <property type="entry name" value="SORBITOL DEHYDROGENASE"/>
    <property type="match status" value="1"/>
</dbReference>
<dbReference type="PANTHER" id="PTHR43161">
    <property type="entry name" value="SORBITOL DEHYDROGENASE"/>
    <property type="match status" value="1"/>
</dbReference>
<feature type="domain" description="Alcohol dehydrogenase-like N-terminal" evidence="6">
    <location>
        <begin position="24"/>
        <end position="71"/>
    </location>
</feature>
<sequence length="86" mass="9484">MKALVLQKKGEISLQDVDIQEELGPRDVRIAVGAVGICGSDIHYYQHGKIGPFVVREPMILGHEAAGTVLEEGLVFLWRLVIPFTD</sequence>
<evidence type="ECO:0000259" key="6">
    <source>
        <dbReference type="Pfam" id="PF08240"/>
    </source>
</evidence>
<dbReference type="Proteomes" id="UP000192343">
    <property type="component" value="Unassembled WGS sequence"/>
</dbReference>
<reference evidence="7 8" key="1">
    <citation type="submission" date="2017-03" db="EMBL/GenBank/DDBJ databases">
        <title>Draft Genome sequence of Marispirochaeta sp. strain JC444.</title>
        <authorList>
            <person name="Shivani Y."/>
            <person name="Subhash Y."/>
            <person name="Sasikala C."/>
            <person name="Ramana C."/>
        </authorList>
    </citation>
    <scope>NUCLEOTIDE SEQUENCE [LARGE SCALE GENOMIC DNA]</scope>
    <source>
        <strain evidence="7 8">JC444</strain>
    </source>
</reference>
<dbReference type="OrthoDB" id="9769198at2"/>
<dbReference type="SUPFAM" id="SSF50129">
    <property type="entry name" value="GroES-like"/>
    <property type="match status" value="1"/>
</dbReference>
<dbReference type="Gene3D" id="3.90.180.10">
    <property type="entry name" value="Medium-chain alcohol dehydrogenases, catalytic domain"/>
    <property type="match status" value="1"/>
</dbReference>
<dbReference type="AlphaFoldDB" id="A0A1Y1RXE2"/>
<dbReference type="InterPro" id="IPR011032">
    <property type="entry name" value="GroES-like_sf"/>
</dbReference>
<dbReference type="GO" id="GO:0046872">
    <property type="term" value="F:metal ion binding"/>
    <property type="evidence" value="ECO:0007669"/>
    <property type="project" value="UniProtKB-KW"/>
</dbReference>
<evidence type="ECO:0000256" key="5">
    <source>
        <dbReference type="ARBA" id="ARBA00023002"/>
    </source>
</evidence>
<evidence type="ECO:0000256" key="1">
    <source>
        <dbReference type="ARBA" id="ARBA00001947"/>
    </source>
</evidence>
<gene>
    <name evidence="7" type="ORF">B4O97_09860</name>
</gene>
<dbReference type="RefSeq" id="WP_083050471.1">
    <property type="nucleotide sequence ID" value="NZ_MWQY01000010.1"/>
</dbReference>
<dbReference type="EMBL" id="MWQY01000010">
    <property type="protein sequence ID" value="ORC35034.1"/>
    <property type="molecule type" value="Genomic_DNA"/>
</dbReference>
<dbReference type="Pfam" id="PF08240">
    <property type="entry name" value="ADH_N"/>
    <property type="match status" value="1"/>
</dbReference>
<evidence type="ECO:0000256" key="2">
    <source>
        <dbReference type="ARBA" id="ARBA00008072"/>
    </source>
</evidence>
<keyword evidence="4" id="KW-0862">Zinc</keyword>
<protein>
    <recommendedName>
        <fullName evidence="6">Alcohol dehydrogenase-like N-terminal domain-containing protein</fullName>
    </recommendedName>
</protein>
<comment type="caution">
    <text evidence="7">The sequence shown here is derived from an EMBL/GenBank/DDBJ whole genome shotgun (WGS) entry which is preliminary data.</text>
</comment>
<evidence type="ECO:0000256" key="3">
    <source>
        <dbReference type="ARBA" id="ARBA00022723"/>
    </source>
</evidence>
<keyword evidence="8" id="KW-1185">Reference proteome</keyword>
<evidence type="ECO:0000313" key="8">
    <source>
        <dbReference type="Proteomes" id="UP000192343"/>
    </source>
</evidence>
<dbReference type="InterPro" id="IPR013154">
    <property type="entry name" value="ADH-like_N"/>
</dbReference>
<keyword evidence="5" id="KW-0560">Oxidoreductase</keyword>
<proteinExistence type="inferred from homology"/>
<dbReference type="STRING" id="1963862.B4O97_09860"/>
<keyword evidence="3" id="KW-0479">Metal-binding</keyword>
<dbReference type="GO" id="GO:0016491">
    <property type="term" value="F:oxidoreductase activity"/>
    <property type="evidence" value="ECO:0007669"/>
    <property type="project" value="UniProtKB-KW"/>
</dbReference>
<evidence type="ECO:0000256" key="4">
    <source>
        <dbReference type="ARBA" id="ARBA00022833"/>
    </source>
</evidence>
<name>A0A1Y1RXE2_9SPIO</name>
<comment type="cofactor">
    <cofactor evidence="1">
        <name>Zn(2+)</name>
        <dbReference type="ChEBI" id="CHEBI:29105"/>
    </cofactor>
</comment>
<organism evidence="7 8">
    <name type="scientific">Marispirochaeta aestuarii</name>
    <dbReference type="NCBI Taxonomy" id="1963862"/>
    <lineage>
        <taxon>Bacteria</taxon>
        <taxon>Pseudomonadati</taxon>
        <taxon>Spirochaetota</taxon>
        <taxon>Spirochaetia</taxon>
        <taxon>Spirochaetales</taxon>
        <taxon>Spirochaetaceae</taxon>
        <taxon>Marispirochaeta</taxon>
    </lineage>
</organism>
<evidence type="ECO:0000313" key="7">
    <source>
        <dbReference type="EMBL" id="ORC35034.1"/>
    </source>
</evidence>
<accession>A0A1Y1RXE2</accession>